<keyword evidence="3" id="KW-0809">Transit peptide</keyword>
<keyword evidence="4 10" id="KW-0689">Ribosomal protein</keyword>
<evidence type="ECO:0000313" key="10">
    <source>
        <dbReference type="EMBL" id="KHN77946.1"/>
    </source>
</evidence>
<keyword evidence="5" id="KW-0496">Mitochondrion</keyword>
<dbReference type="SUPFAM" id="SSF55811">
    <property type="entry name" value="Nudix"/>
    <property type="match status" value="1"/>
</dbReference>
<proteinExistence type="inferred from homology"/>
<evidence type="ECO:0000256" key="7">
    <source>
        <dbReference type="ARBA" id="ARBA00035190"/>
    </source>
</evidence>
<evidence type="ECO:0000256" key="1">
    <source>
        <dbReference type="ARBA" id="ARBA00004173"/>
    </source>
</evidence>
<name>A0A0B2V3D9_TOXCA</name>
<dbReference type="GO" id="GO:0003735">
    <property type="term" value="F:structural constituent of ribosome"/>
    <property type="evidence" value="ECO:0007669"/>
    <property type="project" value="InterPro"/>
</dbReference>
<dbReference type="InterPro" id="IPR040008">
    <property type="entry name" value="Ribosomal_mL46"/>
</dbReference>
<evidence type="ECO:0000256" key="3">
    <source>
        <dbReference type="ARBA" id="ARBA00022946"/>
    </source>
</evidence>
<evidence type="ECO:0000256" key="8">
    <source>
        <dbReference type="ARBA" id="ARBA00035534"/>
    </source>
</evidence>
<gene>
    <name evidence="10" type="primary">MRPL46</name>
    <name evidence="10" type="ORF">Tcan_07652</name>
</gene>
<evidence type="ECO:0000259" key="9">
    <source>
        <dbReference type="Pfam" id="PF11788"/>
    </source>
</evidence>
<evidence type="ECO:0000256" key="6">
    <source>
        <dbReference type="ARBA" id="ARBA00023274"/>
    </source>
</evidence>
<comment type="caution">
    <text evidence="10">The sequence shown here is derived from an EMBL/GenBank/DDBJ whole genome shotgun (WGS) entry which is preliminary data.</text>
</comment>
<dbReference type="GO" id="GO:0005762">
    <property type="term" value="C:mitochondrial large ribosomal subunit"/>
    <property type="evidence" value="ECO:0007669"/>
    <property type="project" value="TreeGrafter"/>
</dbReference>
<dbReference type="AlphaFoldDB" id="A0A0B2V3D9"/>
<dbReference type="Pfam" id="PF11788">
    <property type="entry name" value="MRP-L46"/>
    <property type="match status" value="1"/>
</dbReference>
<dbReference type="Gene3D" id="3.90.79.10">
    <property type="entry name" value="Nucleoside Triphosphate Pyrophosphohydrolase"/>
    <property type="match status" value="1"/>
</dbReference>
<dbReference type="OMA" id="MLPRYCK"/>
<comment type="similarity">
    <text evidence="2">Belongs to the mitochondrion-specific ribosomal protein mL46 family.</text>
</comment>
<dbReference type="Proteomes" id="UP000031036">
    <property type="component" value="Unassembled WGS sequence"/>
</dbReference>
<keyword evidence="11" id="KW-1185">Reference proteome</keyword>
<comment type="subcellular location">
    <subcellularLocation>
        <location evidence="1">Mitochondrion</location>
    </subcellularLocation>
</comment>
<dbReference type="InterPro" id="IPR033650">
    <property type="entry name" value="Ribosomal_mL46_NUDIX"/>
</dbReference>
<dbReference type="CDD" id="cd04661">
    <property type="entry name" value="NUDIX_MRP_L46"/>
    <property type="match status" value="1"/>
</dbReference>
<dbReference type="PANTHER" id="PTHR13124">
    <property type="entry name" value="39S RIBOSOMAL PROTEIN L46, MITOCHONDRIAL PRECURSOR-RELATED"/>
    <property type="match status" value="1"/>
</dbReference>
<dbReference type="STRING" id="6265.A0A0B2V3D9"/>
<keyword evidence="6" id="KW-0687">Ribonucleoprotein</keyword>
<dbReference type="PANTHER" id="PTHR13124:SF12">
    <property type="entry name" value="LARGE RIBOSOMAL SUBUNIT PROTEIN ML46"/>
    <property type="match status" value="1"/>
</dbReference>
<evidence type="ECO:0000256" key="5">
    <source>
        <dbReference type="ARBA" id="ARBA00023128"/>
    </source>
</evidence>
<dbReference type="InterPro" id="IPR021757">
    <property type="entry name" value="Ribosomal_mL46_N"/>
</dbReference>
<dbReference type="EMBL" id="JPKZ01002210">
    <property type="protein sequence ID" value="KHN77946.1"/>
    <property type="molecule type" value="Genomic_DNA"/>
</dbReference>
<feature type="domain" description="Large ribosomal subunit protein mL46 N-terminal" evidence="9">
    <location>
        <begin position="74"/>
        <end position="164"/>
    </location>
</feature>
<protein>
    <recommendedName>
        <fullName evidence="7">Large ribosomal subunit protein mL46</fullName>
    </recommendedName>
    <alternativeName>
        <fullName evidence="8">39S ribosomal protein L46, mitochondrial</fullName>
    </alternativeName>
</protein>
<dbReference type="OrthoDB" id="410701at2759"/>
<accession>A0A0B2V3D9</accession>
<organism evidence="10 11">
    <name type="scientific">Toxocara canis</name>
    <name type="common">Canine roundworm</name>
    <dbReference type="NCBI Taxonomy" id="6265"/>
    <lineage>
        <taxon>Eukaryota</taxon>
        <taxon>Metazoa</taxon>
        <taxon>Ecdysozoa</taxon>
        <taxon>Nematoda</taxon>
        <taxon>Chromadorea</taxon>
        <taxon>Rhabditida</taxon>
        <taxon>Spirurina</taxon>
        <taxon>Ascaridomorpha</taxon>
        <taxon>Ascaridoidea</taxon>
        <taxon>Toxocaridae</taxon>
        <taxon>Toxocara</taxon>
    </lineage>
</organism>
<evidence type="ECO:0000256" key="2">
    <source>
        <dbReference type="ARBA" id="ARBA00009070"/>
    </source>
</evidence>
<evidence type="ECO:0000256" key="4">
    <source>
        <dbReference type="ARBA" id="ARBA00022980"/>
    </source>
</evidence>
<reference evidence="10 11" key="1">
    <citation type="submission" date="2014-11" db="EMBL/GenBank/DDBJ databases">
        <title>Genetic blueprint of the zoonotic pathogen Toxocara canis.</title>
        <authorList>
            <person name="Zhu X.-Q."/>
            <person name="Korhonen P.K."/>
            <person name="Cai H."/>
            <person name="Young N.D."/>
            <person name="Nejsum P."/>
            <person name="von Samson-Himmelstjerna G."/>
            <person name="Boag P.R."/>
            <person name="Tan P."/>
            <person name="Li Q."/>
            <person name="Min J."/>
            <person name="Yang Y."/>
            <person name="Wang X."/>
            <person name="Fang X."/>
            <person name="Hall R.S."/>
            <person name="Hofmann A."/>
            <person name="Sternberg P.W."/>
            <person name="Jex A.R."/>
            <person name="Gasser R.B."/>
        </authorList>
    </citation>
    <scope>NUCLEOTIDE SEQUENCE [LARGE SCALE GENOMIC DNA]</scope>
    <source>
        <strain evidence="10">PN_DK_2014</strain>
    </source>
</reference>
<sequence length="324" mass="36895">MDQEVTTKMLLSFRECRTETAFQGDCCSRDRHLDHLDQGLMSSGVGCARCGVRVVRYLCTVAPRAGIAADAQRWDIFAGVALLRHPIIAPPMTDAEQRYANVRMRIEERESLMSDFELKHIKDTKLLAKRAQLEAEGKELSALDEEIGLTAEVQRDEWARTADTLRRRFAIGDISKVEENSDRSLKRKLHEKLLLVVRQKFARSDGYYSPWILPQLANRIDENLKQTAERCLYDVVEGTVHASVSSNAPFSMYSYRYPPGLSKNTSSESVGAKVFFFSASISPQSEFKVNSEEIVDYKWITAEEFSKLIRSKTYRNSISSLFLK</sequence>
<evidence type="ECO:0000313" key="11">
    <source>
        <dbReference type="Proteomes" id="UP000031036"/>
    </source>
</evidence>
<dbReference type="InterPro" id="IPR015797">
    <property type="entry name" value="NUDIX_hydrolase-like_dom_sf"/>
</dbReference>